<organism evidence="2 3">
    <name type="scientific">Photobacterium halotolerans</name>
    <dbReference type="NCBI Taxonomy" id="265726"/>
    <lineage>
        <taxon>Bacteria</taxon>
        <taxon>Pseudomonadati</taxon>
        <taxon>Pseudomonadota</taxon>
        <taxon>Gammaproteobacteria</taxon>
        <taxon>Vibrionales</taxon>
        <taxon>Vibrionaceae</taxon>
        <taxon>Photobacterium</taxon>
    </lineage>
</organism>
<dbReference type="InterPro" id="IPR005532">
    <property type="entry name" value="SUMF_dom"/>
</dbReference>
<gene>
    <name evidence="2" type="ORF">CAG72_00245</name>
</gene>
<evidence type="ECO:0000313" key="3">
    <source>
        <dbReference type="Proteomes" id="UP000465712"/>
    </source>
</evidence>
<evidence type="ECO:0000259" key="1">
    <source>
        <dbReference type="Pfam" id="PF03781"/>
    </source>
</evidence>
<dbReference type="EMBL" id="WXWW01000006">
    <property type="protein sequence ID" value="NAW63638.1"/>
    <property type="molecule type" value="Genomic_DNA"/>
</dbReference>
<dbReference type="Gene3D" id="3.90.1580.10">
    <property type="entry name" value="paralog of FGE (formylglycine-generating enzyme)"/>
    <property type="match status" value="1"/>
</dbReference>
<proteinExistence type="predicted"/>
<accession>A0A7X4W7K9</accession>
<feature type="domain" description="Sulfatase-modifying factor enzyme-like" evidence="1">
    <location>
        <begin position="19"/>
        <end position="92"/>
    </location>
</feature>
<evidence type="ECO:0000313" key="2">
    <source>
        <dbReference type="EMBL" id="NAW63638.1"/>
    </source>
</evidence>
<sequence>YRQIAEGIYYDPNSGENVEYSHNQINSEAFGPEKTLGYWPANPLGIYGMSNNIKEWVNDWYAKDYYLDSPAMNPKGPSSGEKKVMRDGDGLMTFGRSGEYLEQEKYSALYSFRCSLQQETPTIK</sequence>
<reference evidence="2 3" key="1">
    <citation type="submission" date="2017-05" db="EMBL/GenBank/DDBJ databases">
        <title>High clonality and local adaptation shapes Vibrionaceae linages within an endangered oasis.</title>
        <authorList>
            <person name="Vazquez-Rosas-Landa M."/>
        </authorList>
    </citation>
    <scope>NUCLEOTIDE SEQUENCE [LARGE SCALE GENOMIC DNA]</scope>
    <source>
        <strain evidence="2 3">P46_P4S1P180</strain>
    </source>
</reference>
<protein>
    <submittedName>
        <fullName evidence="2">SUMF1/EgtB/PvdO family nonheme iron enzyme</fullName>
    </submittedName>
</protein>
<dbReference type="Pfam" id="PF03781">
    <property type="entry name" value="FGE-sulfatase"/>
    <property type="match status" value="1"/>
</dbReference>
<feature type="non-terminal residue" evidence="2">
    <location>
        <position position="1"/>
    </location>
</feature>
<dbReference type="InterPro" id="IPR016187">
    <property type="entry name" value="CTDL_fold"/>
</dbReference>
<comment type="caution">
    <text evidence="2">The sequence shown here is derived from an EMBL/GenBank/DDBJ whole genome shotgun (WGS) entry which is preliminary data.</text>
</comment>
<dbReference type="Proteomes" id="UP000465712">
    <property type="component" value="Unassembled WGS sequence"/>
</dbReference>
<dbReference type="AlphaFoldDB" id="A0A7X4W7K9"/>
<dbReference type="RefSeq" id="WP_161442011.1">
    <property type="nucleotide sequence ID" value="NZ_WXWW01000006.1"/>
</dbReference>
<name>A0A7X4W7K9_9GAMM</name>
<dbReference type="SUPFAM" id="SSF56436">
    <property type="entry name" value="C-type lectin-like"/>
    <property type="match status" value="1"/>
</dbReference>
<dbReference type="InterPro" id="IPR042095">
    <property type="entry name" value="SUMF_sf"/>
</dbReference>